<keyword evidence="5 13" id="KW-0808">Transferase</keyword>
<protein>
    <recommendedName>
        <fullName evidence="10">L-threonylcarbamoyladenylate synthase</fullName>
        <ecNumber evidence="3">2.7.7.87</ecNumber>
    </recommendedName>
    <alternativeName>
        <fullName evidence="10">L-threonylcarbamoyladenylate synthase</fullName>
    </alternativeName>
</protein>
<name>A0A644ZQ13_9ZZZZ</name>
<dbReference type="GO" id="GO:0005737">
    <property type="term" value="C:cytoplasm"/>
    <property type="evidence" value="ECO:0007669"/>
    <property type="project" value="UniProtKB-SubCell"/>
</dbReference>
<evidence type="ECO:0000256" key="5">
    <source>
        <dbReference type="ARBA" id="ARBA00022679"/>
    </source>
</evidence>
<dbReference type="NCBIfam" id="TIGR00057">
    <property type="entry name" value="L-threonylcarbamoyladenylate synthase"/>
    <property type="match status" value="1"/>
</dbReference>
<comment type="subcellular location">
    <subcellularLocation>
        <location evidence="1">Cytoplasm</location>
    </subcellularLocation>
</comment>
<evidence type="ECO:0000313" key="13">
    <source>
        <dbReference type="EMBL" id="MPM42846.1"/>
    </source>
</evidence>
<dbReference type="GO" id="GO:0061710">
    <property type="term" value="F:L-threonylcarbamoyladenylate synthase"/>
    <property type="evidence" value="ECO:0007669"/>
    <property type="project" value="UniProtKB-EC"/>
</dbReference>
<sequence>MSHCTVFCTYPLAKILKGLSLPTCIQRCVISSKQEEIPKAHTVCEAKSLFSVTEEQDRRTLLASREAFFLDEKGRLSFLCKLDSSEDPLQTLYFHTTEDALAFIAEYPEPQKQIPLLIEEYASLLKKGKLVAFPTETVYGLGADATNEEAVKRIFSAKQRPFFDPLIVHIADLSQLEGLAMDVSEQAYTLMRTFWPGPLTLVLKKSANVPSLVTAGSETVAVRMPANALALSLIKASGLAIAAPSANRFGYTSPTTARHVKEQLGDRIEAVLDGGACTVGIESTVLSLCTEVPTILRPGKIGIEELTPILGTVAMAQKAGPTDTTLPSPGLLDSHYAPTTPFYLVDDVSLYQDRSDVGVILVEKSSVPFKGPVVTISETDDAEEVARRLYWAIRHLDSMHLTCMVGSLMEERGIGVAINNRLRKAATKA</sequence>
<dbReference type="GO" id="GO:0003725">
    <property type="term" value="F:double-stranded RNA binding"/>
    <property type="evidence" value="ECO:0007669"/>
    <property type="project" value="InterPro"/>
</dbReference>
<dbReference type="GO" id="GO:0005524">
    <property type="term" value="F:ATP binding"/>
    <property type="evidence" value="ECO:0007669"/>
    <property type="project" value="UniProtKB-KW"/>
</dbReference>
<keyword evidence="4" id="KW-0963">Cytoplasm</keyword>
<comment type="caution">
    <text evidence="13">The sequence shown here is derived from an EMBL/GenBank/DDBJ whole genome shotgun (WGS) entry which is preliminary data.</text>
</comment>
<dbReference type="InterPro" id="IPR038385">
    <property type="entry name" value="Sua5/YwlC_C"/>
</dbReference>
<keyword evidence="9" id="KW-0067">ATP-binding</keyword>
<evidence type="ECO:0000256" key="2">
    <source>
        <dbReference type="ARBA" id="ARBA00007663"/>
    </source>
</evidence>
<dbReference type="InterPro" id="IPR005145">
    <property type="entry name" value="Sua5_C"/>
</dbReference>
<dbReference type="EC" id="2.7.7.87" evidence="3"/>
<accession>A0A644ZQ13</accession>
<reference evidence="13" key="1">
    <citation type="submission" date="2019-08" db="EMBL/GenBank/DDBJ databases">
        <authorList>
            <person name="Kucharzyk K."/>
            <person name="Murdoch R.W."/>
            <person name="Higgins S."/>
            <person name="Loffler F."/>
        </authorList>
    </citation>
    <scope>NUCLEOTIDE SEQUENCE</scope>
</reference>
<evidence type="ECO:0000256" key="4">
    <source>
        <dbReference type="ARBA" id="ARBA00022490"/>
    </source>
</evidence>
<keyword evidence="8" id="KW-0547">Nucleotide-binding</keyword>
<dbReference type="FunFam" id="3.90.870.10:FF:000009">
    <property type="entry name" value="Threonylcarbamoyl-AMP synthase, putative"/>
    <property type="match status" value="1"/>
</dbReference>
<dbReference type="PANTHER" id="PTHR17490">
    <property type="entry name" value="SUA5"/>
    <property type="match status" value="1"/>
</dbReference>
<evidence type="ECO:0000256" key="7">
    <source>
        <dbReference type="ARBA" id="ARBA00022695"/>
    </source>
</evidence>
<dbReference type="AlphaFoldDB" id="A0A644ZQ13"/>
<dbReference type="InterPro" id="IPR017945">
    <property type="entry name" value="DHBP_synth_RibB-like_a/b_dom"/>
</dbReference>
<dbReference type="Pfam" id="PF03481">
    <property type="entry name" value="Sua5_C"/>
    <property type="match status" value="1"/>
</dbReference>
<dbReference type="Pfam" id="PF01300">
    <property type="entry name" value="Sua5_yciO_yrdC"/>
    <property type="match status" value="1"/>
</dbReference>
<evidence type="ECO:0000256" key="10">
    <source>
        <dbReference type="ARBA" id="ARBA00029774"/>
    </source>
</evidence>
<dbReference type="GO" id="GO:0000049">
    <property type="term" value="F:tRNA binding"/>
    <property type="evidence" value="ECO:0007669"/>
    <property type="project" value="TreeGrafter"/>
</dbReference>
<keyword evidence="6" id="KW-0819">tRNA processing</keyword>
<evidence type="ECO:0000256" key="1">
    <source>
        <dbReference type="ARBA" id="ARBA00004496"/>
    </source>
</evidence>
<evidence type="ECO:0000256" key="8">
    <source>
        <dbReference type="ARBA" id="ARBA00022741"/>
    </source>
</evidence>
<dbReference type="InterPro" id="IPR050156">
    <property type="entry name" value="TC-AMP_synthase_SUA5"/>
</dbReference>
<dbReference type="GO" id="GO:0008033">
    <property type="term" value="P:tRNA processing"/>
    <property type="evidence" value="ECO:0007669"/>
    <property type="project" value="UniProtKB-KW"/>
</dbReference>
<keyword evidence="7 13" id="KW-0548">Nucleotidyltransferase</keyword>
<evidence type="ECO:0000256" key="11">
    <source>
        <dbReference type="ARBA" id="ARBA00048366"/>
    </source>
</evidence>
<evidence type="ECO:0000256" key="9">
    <source>
        <dbReference type="ARBA" id="ARBA00022840"/>
    </source>
</evidence>
<dbReference type="InterPro" id="IPR006070">
    <property type="entry name" value="Sua5-like_dom"/>
</dbReference>
<evidence type="ECO:0000259" key="12">
    <source>
        <dbReference type="PROSITE" id="PS51163"/>
    </source>
</evidence>
<evidence type="ECO:0000256" key="3">
    <source>
        <dbReference type="ARBA" id="ARBA00012584"/>
    </source>
</evidence>
<organism evidence="13">
    <name type="scientific">bioreactor metagenome</name>
    <dbReference type="NCBI Taxonomy" id="1076179"/>
    <lineage>
        <taxon>unclassified sequences</taxon>
        <taxon>metagenomes</taxon>
        <taxon>ecological metagenomes</taxon>
    </lineage>
</organism>
<dbReference type="GO" id="GO:0006450">
    <property type="term" value="P:regulation of translational fidelity"/>
    <property type="evidence" value="ECO:0007669"/>
    <property type="project" value="TreeGrafter"/>
</dbReference>
<evidence type="ECO:0000256" key="6">
    <source>
        <dbReference type="ARBA" id="ARBA00022694"/>
    </source>
</evidence>
<proteinExistence type="inferred from homology"/>
<gene>
    <name evidence="13" type="primary">tsaC_9</name>
    <name evidence="13" type="ORF">SDC9_89518</name>
</gene>
<dbReference type="SUPFAM" id="SSF55821">
    <property type="entry name" value="YrdC/RibB"/>
    <property type="match status" value="1"/>
</dbReference>
<dbReference type="PROSITE" id="PS51163">
    <property type="entry name" value="YRDC"/>
    <property type="match status" value="1"/>
</dbReference>
<dbReference type="Gene3D" id="3.40.50.11030">
    <property type="entry name" value="Threonylcarbamoyl-AMP synthase, C-terminal domain"/>
    <property type="match status" value="1"/>
</dbReference>
<dbReference type="EMBL" id="VSSQ01009878">
    <property type="protein sequence ID" value="MPM42846.1"/>
    <property type="molecule type" value="Genomic_DNA"/>
</dbReference>
<dbReference type="Gene3D" id="3.90.870.10">
    <property type="entry name" value="DHBP synthase"/>
    <property type="match status" value="1"/>
</dbReference>
<comment type="catalytic activity">
    <reaction evidence="11">
        <text>L-threonine + hydrogencarbonate + ATP = L-threonylcarbamoyladenylate + diphosphate + H2O</text>
        <dbReference type="Rhea" id="RHEA:36407"/>
        <dbReference type="ChEBI" id="CHEBI:15377"/>
        <dbReference type="ChEBI" id="CHEBI:17544"/>
        <dbReference type="ChEBI" id="CHEBI:30616"/>
        <dbReference type="ChEBI" id="CHEBI:33019"/>
        <dbReference type="ChEBI" id="CHEBI:57926"/>
        <dbReference type="ChEBI" id="CHEBI:73682"/>
        <dbReference type="EC" id="2.7.7.87"/>
    </reaction>
</comment>
<dbReference type="PANTHER" id="PTHR17490:SF16">
    <property type="entry name" value="THREONYLCARBAMOYL-AMP SYNTHASE"/>
    <property type="match status" value="1"/>
</dbReference>
<feature type="domain" description="YrdC-like" evidence="12">
    <location>
        <begin position="115"/>
        <end position="301"/>
    </location>
</feature>
<comment type="similarity">
    <text evidence="2">Belongs to the SUA5 family.</text>
</comment>